<gene>
    <name evidence="2" type="ORF">OV287_16355</name>
</gene>
<proteinExistence type="predicted"/>
<evidence type="ECO:0000313" key="2">
    <source>
        <dbReference type="EMBL" id="MCY1076047.1"/>
    </source>
</evidence>
<evidence type="ECO:0000256" key="1">
    <source>
        <dbReference type="SAM" id="MobiDB-lite"/>
    </source>
</evidence>
<keyword evidence="3" id="KW-1185">Reference proteome</keyword>
<dbReference type="Proteomes" id="UP001207654">
    <property type="component" value="Unassembled WGS sequence"/>
</dbReference>
<dbReference type="RefSeq" id="WP_267534954.1">
    <property type="nucleotide sequence ID" value="NZ_JAPNKA010000001.1"/>
</dbReference>
<feature type="region of interest" description="Disordered" evidence="1">
    <location>
        <begin position="1"/>
        <end position="31"/>
    </location>
</feature>
<sequence>MRGRPGSVLGEHPRARDLDDGRAALSPGDGAELLRGHAWPRLEDERHRRHQQRIHAVLPLIDLVALMRAPYRV</sequence>
<name>A0ABT4A319_9BACT</name>
<accession>A0ABT4A319</accession>
<evidence type="ECO:0000313" key="3">
    <source>
        <dbReference type="Proteomes" id="UP001207654"/>
    </source>
</evidence>
<reference evidence="2 3" key="1">
    <citation type="submission" date="2022-11" db="EMBL/GenBank/DDBJ databases">
        <title>Minimal conservation of predation-associated metabolite biosynthetic gene clusters underscores biosynthetic potential of Myxococcota including descriptions for ten novel species: Archangium lansinium sp. nov., Myxococcus landrumus sp. nov., Nannocystis bai.</title>
        <authorList>
            <person name="Ahearne A."/>
            <person name="Stevens C."/>
            <person name="Phillips K."/>
        </authorList>
    </citation>
    <scope>NUCLEOTIDE SEQUENCE [LARGE SCALE GENOMIC DNA]</scope>
    <source>
        <strain evidence="2 3">MIWBW</strain>
    </source>
</reference>
<dbReference type="EMBL" id="JAPNKA010000001">
    <property type="protein sequence ID" value="MCY1076047.1"/>
    <property type="molecule type" value="Genomic_DNA"/>
</dbReference>
<comment type="caution">
    <text evidence="2">The sequence shown here is derived from an EMBL/GenBank/DDBJ whole genome shotgun (WGS) entry which is preliminary data.</text>
</comment>
<feature type="compositionally biased region" description="Basic and acidic residues" evidence="1">
    <location>
        <begin position="11"/>
        <end position="22"/>
    </location>
</feature>
<protein>
    <submittedName>
        <fullName evidence="2">Uncharacterized protein</fullName>
    </submittedName>
</protein>
<organism evidence="2 3">
    <name type="scientific">Archangium lansingense</name>
    <dbReference type="NCBI Taxonomy" id="2995310"/>
    <lineage>
        <taxon>Bacteria</taxon>
        <taxon>Pseudomonadati</taxon>
        <taxon>Myxococcota</taxon>
        <taxon>Myxococcia</taxon>
        <taxon>Myxococcales</taxon>
        <taxon>Cystobacterineae</taxon>
        <taxon>Archangiaceae</taxon>
        <taxon>Archangium</taxon>
    </lineage>
</organism>